<feature type="compositionally biased region" description="Acidic residues" evidence="1">
    <location>
        <begin position="57"/>
        <end position="66"/>
    </location>
</feature>
<organism evidence="2 3">
    <name type="scientific">Ambispora gerdemannii</name>
    <dbReference type="NCBI Taxonomy" id="144530"/>
    <lineage>
        <taxon>Eukaryota</taxon>
        <taxon>Fungi</taxon>
        <taxon>Fungi incertae sedis</taxon>
        <taxon>Mucoromycota</taxon>
        <taxon>Glomeromycotina</taxon>
        <taxon>Glomeromycetes</taxon>
        <taxon>Archaeosporales</taxon>
        <taxon>Ambisporaceae</taxon>
        <taxon>Ambispora</taxon>
    </lineage>
</organism>
<feature type="non-terminal residue" evidence="2">
    <location>
        <position position="78"/>
    </location>
</feature>
<dbReference type="AlphaFoldDB" id="A0A9N9HLY1"/>
<proteinExistence type="predicted"/>
<evidence type="ECO:0000313" key="2">
    <source>
        <dbReference type="EMBL" id="CAG8689613.1"/>
    </source>
</evidence>
<name>A0A9N9HLY1_9GLOM</name>
<accession>A0A9N9HLY1</accession>
<comment type="caution">
    <text evidence="2">The sequence shown here is derived from an EMBL/GenBank/DDBJ whole genome shotgun (WGS) entry which is preliminary data.</text>
</comment>
<reference evidence="2" key="1">
    <citation type="submission" date="2021-06" db="EMBL/GenBank/DDBJ databases">
        <authorList>
            <person name="Kallberg Y."/>
            <person name="Tangrot J."/>
            <person name="Rosling A."/>
        </authorList>
    </citation>
    <scope>NUCLEOTIDE SEQUENCE</scope>
    <source>
        <strain evidence="2">MT106</strain>
    </source>
</reference>
<dbReference type="Proteomes" id="UP000789831">
    <property type="component" value="Unassembled WGS sequence"/>
</dbReference>
<feature type="compositionally biased region" description="Polar residues" evidence="1">
    <location>
        <begin position="36"/>
        <end position="46"/>
    </location>
</feature>
<keyword evidence="3" id="KW-1185">Reference proteome</keyword>
<gene>
    <name evidence="2" type="ORF">AGERDE_LOCUS13053</name>
</gene>
<sequence>MSDQCSNQNVVSFTRTPHGYLKQCLTNIETQNCVPSQQEFNETSPDLVSKRTRAFTPDEESQDSDSEYPSTRQTKEKN</sequence>
<evidence type="ECO:0000256" key="1">
    <source>
        <dbReference type="SAM" id="MobiDB-lite"/>
    </source>
</evidence>
<evidence type="ECO:0000313" key="3">
    <source>
        <dbReference type="Proteomes" id="UP000789831"/>
    </source>
</evidence>
<protein>
    <submittedName>
        <fullName evidence="2">11917_t:CDS:1</fullName>
    </submittedName>
</protein>
<dbReference type="EMBL" id="CAJVPL010013835">
    <property type="protein sequence ID" value="CAG8689613.1"/>
    <property type="molecule type" value="Genomic_DNA"/>
</dbReference>
<feature type="region of interest" description="Disordered" evidence="1">
    <location>
        <begin position="36"/>
        <end position="78"/>
    </location>
</feature>